<dbReference type="InterPro" id="IPR052159">
    <property type="entry name" value="Competence_DNA_uptake"/>
</dbReference>
<dbReference type="GeneID" id="77173700"/>
<feature type="transmembrane region" description="Helical" evidence="6">
    <location>
        <begin position="286"/>
        <end position="302"/>
    </location>
</feature>
<dbReference type="NCBIfam" id="TIGR00360">
    <property type="entry name" value="ComEC_N-term"/>
    <property type="match status" value="1"/>
</dbReference>
<organism evidence="9 11">
    <name type="scientific">Gordonia amicalis</name>
    <dbReference type="NCBI Taxonomy" id="89053"/>
    <lineage>
        <taxon>Bacteria</taxon>
        <taxon>Bacillati</taxon>
        <taxon>Actinomycetota</taxon>
        <taxon>Actinomycetes</taxon>
        <taxon>Mycobacteriales</taxon>
        <taxon>Gordoniaceae</taxon>
        <taxon>Gordonia</taxon>
    </lineage>
</organism>
<feature type="transmembrane region" description="Helical" evidence="6">
    <location>
        <begin position="361"/>
        <end position="383"/>
    </location>
</feature>
<feature type="domain" description="ComEC/Rec2-related protein" evidence="7">
    <location>
        <begin position="212"/>
        <end position="464"/>
    </location>
</feature>
<keyword evidence="10" id="KW-1185">Reference proteome</keyword>
<feature type="transmembrane region" description="Helical" evidence="6">
    <location>
        <begin position="389"/>
        <end position="415"/>
    </location>
</feature>
<dbReference type="Proteomes" id="UP001185922">
    <property type="component" value="Unassembled WGS sequence"/>
</dbReference>
<keyword evidence="4 6" id="KW-1133">Transmembrane helix</keyword>
<dbReference type="EMBL" id="JAWLKI010000002">
    <property type="protein sequence ID" value="MDV6306393.1"/>
    <property type="molecule type" value="Genomic_DNA"/>
</dbReference>
<evidence type="ECO:0000256" key="2">
    <source>
        <dbReference type="ARBA" id="ARBA00022475"/>
    </source>
</evidence>
<comment type="subcellular location">
    <subcellularLocation>
        <location evidence="1">Cell membrane</location>
        <topology evidence="1">Multi-pass membrane protein</topology>
    </subcellularLocation>
</comment>
<evidence type="ECO:0000259" key="7">
    <source>
        <dbReference type="Pfam" id="PF03772"/>
    </source>
</evidence>
<evidence type="ECO:0000313" key="10">
    <source>
        <dbReference type="Proteomes" id="UP001185779"/>
    </source>
</evidence>
<dbReference type="InterPro" id="IPR004477">
    <property type="entry name" value="ComEC_N"/>
</dbReference>
<dbReference type="PANTHER" id="PTHR30619:SF7">
    <property type="entry name" value="BETA-LACTAMASE DOMAIN PROTEIN"/>
    <property type="match status" value="1"/>
</dbReference>
<reference evidence="9 10" key="1">
    <citation type="submission" date="2023-10" db="EMBL/GenBank/DDBJ databases">
        <title>Development of a sustainable strategy for remediation of hydrocarbon-contaminated territories based on the waste exchange concept.</title>
        <authorList>
            <person name="Krivoruchko A."/>
        </authorList>
    </citation>
    <scope>NUCLEOTIDE SEQUENCE</scope>
    <source>
        <strain evidence="8 10">IEGM 1266</strain>
        <strain evidence="9">IEGM 1279</strain>
    </source>
</reference>
<feature type="transmembrane region" description="Helical" evidence="6">
    <location>
        <begin position="27"/>
        <end position="47"/>
    </location>
</feature>
<keyword evidence="3 6" id="KW-0812">Transmembrane</keyword>
<dbReference type="RefSeq" id="WP_191834452.1">
    <property type="nucleotide sequence ID" value="NZ_CP091855.1"/>
</dbReference>
<name>A0AAE4U8Y7_9ACTN</name>
<accession>A0AAE4U8Y7</accession>
<protein>
    <submittedName>
        <fullName evidence="9">ComEC/Rec2 family competence protein</fullName>
    </submittedName>
</protein>
<evidence type="ECO:0000256" key="1">
    <source>
        <dbReference type="ARBA" id="ARBA00004651"/>
    </source>
</evidence>
<dbReference type="GO" id="GO:0005886">
    <property type="term" value="C:plasma membrane"/>
    <property type="evidence" value="ECO:0007669"/>
    <property type="project" value="UniProtKB-SubCell"/>
</dbReference>
<dbReference type="PANTHER" id="PTHR30619">
    <property type="entry name" value="DNA INTERNALIZATION/COMPETENCE PROTEIN COMEC/REC2"/>
    <property type="match status" value="1"/>
</dbReference>
<dbReference type="PROSITE" id="PS51257">
    <property type="entry name" value="PROKAR_LIPOPROTEIN"/>
    <property type="match status" value="1"/>
</dbReference>
<feature type="transmembrane region" description="Helical" evidence="6">
    <location>
        <begin position="332"/>
        <end position="349"/>
    </location>
</feature>
<evidence type="ECO:0000313" key="11">
    <source>
        <dbReference type="Proteomes" id="UP001185922"/>
    </source>
</evidence>
<evidence type="ECO:0000256" key="5">
    <source>
        <dbReference type="ARBA" id="ARBA00023136"/>
    </source>
</evidence>
<evidence type="ECO:0000313" key="8">
    <source>
        <dbReference type="EMBL" id="MDV6306393.1"/>
    </source>
</evidence>
<dbReference type="Proteomes" id="UP001185779">
    <property type="component" value="Unassembled WGS sequence"/>
</dbReference>
<dbReference type="Pfam" id="PF03772">
    <property type="entry name" value="Competence"/>
    <property type="match status" value="1"/>
</dbReference>
<comment type="caution">
    <text evidence="9">The sequence shown here is derived from an EMBL/GenBank/DDBJ whole genome shotgun (WGS) entry which is preliminary data.</text>
</comment>
<evidence type="ECO:0000256" key="6">
    <source>
        <dbReference type="SAM" id="Phobius"/>
    </source>
</evidence>
<evidence type="ECO:0000313" key="9">
    <source>
        <dbReference type="EMBL" id="MDV6311823.1"/>
    </source>
</evidence>
<feature type="transmembrane region" description="Helical" evidence="6">
    <location>
        <begin position="262"/>
        <end position="280"/>
    </location>
</feature>
<evidence type="ECO:0000256" key="3">
    <source>
        <dbReference type="ARBA" id="ARBA00022692"/>
    </source>
</evidence>
<dbReference type="AlphaFoldDB" id="A0AAE4U8Y7"/>
<keyword evidence="5 6" id="KW-0472">Membrane</keyword>
<proteinExistence type="predicted"/>
<feature type="transmembrane region" description="Helical" evidence="6">
    <location>
        <begin position="54"/>
        <end position="74"/>
    </location>
</feature>
<evidence type="ECO:0000256" key="4">
    <source>
        <dbReference type="ARBA" id="ARBA00022989"/>
    </source>
</evidence>
<dbReference type="EMBL" id="JAWLKH010000006">
    <property type="protein sequence ID" value="MDV6311823.1"/>
    <property type="molecule type" value="Genomic_DNA"/>
</dbReference>
<feature type="transmembrane region" description="Helical" evidence="6">
    <location>
        <begin position="233"/>
        <end position="255"/>
    </location>
</feature>
<keyword evidence="2" id="KW-1003">Cell membrane</keyword>
<sequence>MDFRLLVPAVMVWSVTACGLVAPVGVGVGVAIVSAVVALAGVLACGAHRLGWEAVGLVVVGAGLAAACATSLSLRQEARADHPLSHVSGKATVVMTLRSDPLPIGPTGQGRIRARVDVEQIGTERVSTAPADLRGATQAWAGLLPGQRVVAVVKVRPPPDRTLLVASLTASSPKLVGGPPAYQTVAGSIRQRLQLVATRALGPEAAGLLPGLVLGDESGVDEGLRDDFRAAGLSHLTAVSGANFAIVCGAALLIVRSIGVPPRSSAIVGLVVIVGFVMLVRPTPSVLRAALMGGVGVLALFASRRSQSLPALGAAVIGGLLWWPELALQPGFALSVAATCAIVLWAPRLRDRLRAWRCPPGLAEVIAMAVTAQVVTAPVVVLVTGQLSVVGIVANLLVAPVVAIISVVGTAAALIGAIGPPDGLGAGIAELLVRALGPELWWMIWCAHAFGGPGWASVEVLGWASVEVLG</sequence>
<gene>
    <name evidence="8" type="ORF">R3P94_03380</name>
    <name evidence="9" type="ORF">R3Q15_07955</name>
</gene>